<organism evidence="2 3">
    <name type="scientific">Trypanosoma congolense (strain IL3000)</name>
    <dbReference type="NCBI Taxonomy" id="1068625"/>
    <lineage>
        <taxon>Eukaryota</taxon>
        <taxon>Discoba</taxon>
        <taxon>Euglenozoa</taxon>
        <taxon>Kinetoplastea</taxon>
        <taxon>Metakinetoplastina</taxon>
        <taxon>Trypanosomatida</taxon>
        <taxon>Trypanosomatidae</taxon>
        <taxon>Trypanosoma</taxon>
        <taxon>Nannomonas</taxon>
    </lineage>
</organism>
<feature type="compositionally biased region" description="Basic and acidic residues" evidence="1">
    <location>
        <begin position="176"/>
        <end position="191"/>
    </location>
</feature>
<feature type="compositionally biased region" description="Polar residues" evidence="1">
    <location>
        <begin position="334"/>
        <end position="347"/>
    </location>
</feature>
<sequence length="759" mass="80938">MPHSNDDGQRHERYMTATGPRSALPLLSTSSLNEEDHHDTNIVRNTPHDTLAAVRQAIDVTDSLASLCTSLPLSAVESDSLSHDRVHEKMFYLQIIFSAVLSVANSQCIDLEGAVHRYIRSLNLHEGIRGILGSSRSSFSHTSEWQEEEQTIDTTACSRTNGVTWSEEGMDPEQSVARERSWNGTGDRDGAPVEGFTAAQGIRLANEFSFASEPYASDGRYMKEVAPALTQIHGCSHSRDPTFSSVASVSRTDNPAITKAPKERTTHGPDQCPASCGERQSDHTLREEDWVLTTTPPVEASPTFASGSVDGAAPNDIAFRNRETGAANKEGGNDSVTDENGNLNPQWSDRGVGEAQCRWEYQPEQSTEGKLNNQWTRASSTDGLLSVEKSCRVVNTQTGGNRSSKSCVVSVFKSDICDRNAHGVRAVPPLPVNRRTDTATTKTPVPSQSVAVSAEAMLEFADDRDNAELSMKPILKAEVAQKASPPVAVEVDCSPSLSVVRKAAAATAAADNTWAVSMGQVGAATTGLRDSVTGMLCRASCTPVVPASGTGDDKSGPCGCPTPFSALSTAESKHSCRVVALAPPEVQARQSGLIMSTPYPDRGMQRSRRGGDDDSSPSHSGRRQHPSLEDTVLSVGPSTQVFPACDEFFECAPEAAALSGSLTTMAVFPCRESCTGKFDHQPLFCKVCGSANKGTATGQVSSGRLHTAAAPTNGSNVRETGHTKIVCAWLADGEVPSIPYGLMLLQQVLREDARGDSSQ</sequence>
<dbReference type="Proteomes" id="UP000000702">
    <property type="component" value="Unassembled WGS sequence"/>
</dbReference>
<feature type="region of interest" description="Disordered" evidence="1">
    <location>
        <begin position="164"/>
        <end position="193"/>
    </location>
</feature>
<feature type="region of interest" description="Disordered" evidence="1">
    <location>
        <begin position="428"/>
        <end position="447"/>
    </location>
</feature>
<reference evidence="2 3" key="2">
    <citation type="journal article" date="2012" name="Proc. Natl. Acad. Sci. U.S.A.">
        <title>Antigenic diversity is generated by distinct evolutionary mechanisms in African trypanosome species.</title>
        <authorList>
            <person name="Jackson A.P."/>
            <person name="Berry A."/>
            <person name="Aslett M."/>
            <person name="Allison H.C."/>
            <person name="Burton P."/>
            <person name="Vavrova-Anderson J."/>
            <person name="Brown R."/>
            <person name="Browne H."/>
            <person name="Corton N."/>
            <person name="Hauser H."/>
            <person name="Gamble J."/>
            <person name="Gilderthorp R."/>
            <person name="Marcello L."/>
            <person name="McQuillan J."/>
            <person name="Otto T.D."/>
            <person name="Quail M.A."/>
            <person name="Sanders M.J."/>
            <person name="van Tonder A."/>
            <person name="Ginger M.L."/>
            <person name="Field M.C."/>
            <person name="Barry J.D."/>
            <person name="Hertz-Fowler C."/>
            <person name="Berriman M."/>
        </authorList>
    </citation>
    <scope>NUCLEOTIDE SEQUENCE [LARGE SCALE GENOMIC DNA]</scope>
    <source>
        <strain evidence="2 3">IL3000</strain>
    </source>
</reference>
<gene>
    <name evidence="2" type="ORF">TCIL3000_0_45300</name>
</gene>
<dbReference type="AlphaFoldDB" id="F9W9D4"/>
<evidence type="ECO:0000256" key="1">
    <source>
        <dbReference type="SAM" id="MobiDB-lite"/>
    </source>
</evidence>
<comment type="caution">
    <text evidence="2">The sequence shown here is derived from an EMBL/GenBank/DDBJ whole genome shotgun (WGS) entry which is preliminary data.</text>
</comment>
<proteinExistence type="predicted"/>
<feature type="compositionally biased region" description="Polar residues" evidence="1">
    <location>
        <begin position="438"/>
        <end position="447"/>
    </location>
</feature>
<feature type="region of interest" description="Disordered" evidence="1">
    <location>
        <begin position="236"/>
        <end position="282"/>
    </location>
</feature>
<evidence type="ECO:0000313" key="3">
    <source>
        <dbReference type="Proteomes" id="UP000000702"/>
    </source>
</evidence>
<feature type="region of interest" description="Disordered" evidence="1">
    <location>
        <begin position="589"/>
        <end position="632"/>
    </location>
</feature>
<evidence type="ECO:0000313" key="2">
    <source>
        <dbReference type="EMBL" id="CCD13834.1"/>
    </source>
</evidence>
<feature type="region of interest" description="Disordered" evidence="1">
    <location>
        <begin position="325"/>
        <end position="349"/>
    </location>
</feature>
<dbReference type="EMBL" id="CAEQ01001297">
    <property type="protein sequence ID" value="CCD13834.1"/>
    <property type="molecule type" value="Genomic_DNA"/>
</dbReference>
<reference evidence="3" key="1">
    <citation type="submission" date="2011-07" db="EMBL/GenBank/DDBJ databases">
        <title>Divergent evolution of antigenic variation in African trypanosomes.</title>
        <authorList>
            <person name="Jackson A.P."/>
            <person name="Berry A."/>
            <person name="Allison H.C."/>
            <person name="Burton P."/>
            <person name="Anderson J."/>
            <person name="Aslett M."/>
            <person name="Brown R."/>
            <person name="Corton N."/>
            <person name="Harris D."/>
            <person name="Hauser H."/>
            <person name="Gamble J."/>
            <person name="Gilderthorp R."/>
            <person name="McQuillan J."/>
            <person name="Quail M.A."/>
            <person name="Sanders M."/>
            <person name="Van Tonder A."/>
            <person name="Ginger M.L."/>
            <person name="Donelson J.E."/>
            <person name="Field M.C."/>
            <person name="Barry J.D."/>
            <person name="Berriman M."/>
            <person name="Hertz-Fowler C."/>
        </authorList>
    </citation>
    <scope>NUCLEOTIDE SEQUENCE [LARGE SCALE GENOMIC DNA]</scope>
    <source>
        <strain evidence="3">IL3000</strain>
    </source>
</reference>
<dbReference type="OMA" id="GEMALHE"/>
<keyword evidence="3" id="KW-1185">Reference proteome</keyword>
<name>F9W9D4_TRYCI</name>
<accession>F9W9D4</accession>
<feature type="compositionally biased region" description="Polar residues" evidence="1">
    <location>
        <begin position="241"/>
        <end position="255"/>
    </location>
</feature>
<feature type="compositionally biased region" description="Basic and acidic residues" evidence="1">
    <location>
        <begin position="1"/>
        <end position="14"/>
    </location>
</feature>
<feature type="region of interest" description="Disordered" evidence="1">
    <location>
        <begin position="1"/>
        <end position="23"/>
    </location>
</feature>
<protein>
    <submittedName>
        <fullName evidence="2">WGS project CAEQ00000000 data, annotated contig 1850</fullName>
    </submittedName>
</protein>
<dbReference type="VEuPathDB" id="TriTrypDB:TcIL3000_0_45300"/>